<dbReference type="InterPro" id="IPR036188">
    <property type="entry name" value="FAD/NAD-bd_sf"/>
</dbReference>
<dbReference type="PRINTS" id="PR00368">
    <property type="entry name" value="FADPNR"/>
</dbReference>
<evidence type="ECO:0000259" key="6">
    <source>
        <dbReference type="Pfam" id="PF14759"/>
    </source>
</evidence>
<dbReference type="InterPro" id="IPR023753">
    <property type="entry name" value="FAD/NAD-binding_dom"/>
</dbReference>
<dbReference type="Pfam" id="PF07992">
    <property type="entry name" value="Pyr_redox_2"/>
    <property type="match status" value="1"/>
</dbReference>
<reference evidence="7 8" key="1">
    <citation type="submission" date="2023-11" db="EMBL/GenBank/DDBJ databases">
        <title>Lentzea sokolovensis, sp. nov., Lentzea kristufkii, sp. nov., and Lentzea miocenensis, sp. nov., rare actinobacteria from Sokolov Coal Basin, Miocene lacustrine sediment, Czech Republic.</title>
        <authorList>
            <person name="Lara A."/>
            <person name="Kotroba L."/>
            <person name="Nouioui I."/>
            <person name="Neumann-Schaal M."/>
            <person name="Mast Y."/>
            <person name="Chronakova A."/>
        </authorList>
    </citation>
    <scope>NUCLEOTIDE SEQUENCE [LARGE SCALE GENOMIC DNA]</scope>
    <source>
        <strain evidence="7 8">BCCO 10_0856</strain>
    </source>
</reference>
<dbReference type="EMBL" id="JAXAVW010000024">
    <property type="protein sequence ID" value="MDX8034016.1"/>
    <property type="molecule type" value="Genomic_DNA"/>
</dbReference>
<sequence>MAEPQRIVIVGTGLAGASAAGALRDRGYGGKITVFGTENRRPYELPALSKDVLLGKASEPAWVHEASFYADNEIDLELGVSVLELRPDDHSIVDSNGAVRSYDRLLLATGSRPRVLPGAQGHVLRTLDDSLALKSTLHEGRHVVIVGAGWIGCEVASAARTHGCRVTVVDPLPEPLVRVLGTEMGAMFRGLHEEHGVEFKLGTGVAGFSPSGVRLDDGTELLPDVTVLAVGATPRLELAEAAGLELTDGGVAVDATLRTSAPDVFAAGDIAAHDHPRYGHRVRVEHWANAKDQGTHVAGSLIGLDEPYQKSPYFFTDQYDLGMEYRGLADPDDELVVRGDLDSRQFIAFWLRDGRLRAAMNVNVWDHGTALSALVDAQATVTPAQLREEDLGSLS</sequence>
<dbReference type="InterPro" id="IPR050446">
    <property type="entry name" value="FAD-oxidoreductase/Apoptosis"/>
</dbReference>
<dbReference type="SUPFAM" id="SSF55424">
    <property type="entry name" value="FAD/NAD-linked reductases, dimerisation (C-terminal) domain"/>
    <property type="match status" value="1"/>
</dbReference>
<dbReference type="InterPro" id="IPR028202">
    <property type="entry name" value="Reductase_C"/>
</dbReference>
<keyword evidence="2" id="KW-0285">Flavoprotein</keyword>
<evidence type="ECO:0000256" key="3">
    <source>
        <dbReference type="ARBA" id="ARBA00022827"/>
    </source>
</evidence>
<feature type="domain" description="Reductase C-terminal" evidence="6">
    <location>
        <begin position="313"/>
        <end position="389"/>
    </location>
</feature>
<dbReference type="PANTHER" id="PTHR43557:SF2">
    <property type="entry name" value="RIESKE DOMAIN-CONTAINING PROTEIN-RELATED"/>
    <property type="match status" value="1"/>
</dbReference>
<dbReference type="RefSeq" id="WP_319969039.1">
    <property type="nucleotide sequence ID" value="NZ_JAXAVW010000024.1"/>
</dbReference>
<evidence type="ECO:0000313" key="7">
    <source>
        <dbReference type="EMBL" id="MDX8034016.1"/>
    </source>
</evidence>
<keyword evidence="4" id="KW-0560">Oxidoreductase</keyword>
<evidence type="ECO:0000256" key="4">
    <source>
        <dbReference type="ARBA" id="ARBA00023002"/>
    </source>
</evidence>
<evidence type="ECO:0000313" key="8">
    <source>
        <dbReference type="Proteomes" id="UP001285521"/>
    </source>
</evidence>
<dbReference type="Gene3D" id="3.30.390.30">
    <property type="match status" value="1"/>
</dbReference>
<organism evidence="7 8">
    <name type="scientific">Lentzea miocenica</name>
    <dbReference type="NCBI Taxonomy" id="3095431"/>
    <lineage>
        <taxon>Bacteria</taxon>
        <taxon>Bacillati</taxon>
        <taxon>Actinomycetota</taxon>
        <taxon>Actinomycetes</taxon>
        <taxon>Pseudonocardiales</taxon>
        <taxon>Pseudonocardiaceae</taxon>
        <taxon>Lentzea</taxon>
    </lineage>
</organism>
<accession>A0ABU4T798</accession>
<dbReference type="Proteomes" id="UP001285521">
    <property type="component" value="Unassembled WGS sequence"/>
</dbReference>
<feature type="domain" description="FAD/NAD(P)-binding" evidence="5">
    <location>
        <begin position="6"/>
        <end position="294"/>
    </location>
</feature>
<evidence type="ECO:0000256" key="2">
    <source>
        <dbReference type="ARBA" id="ARBA00022630"/>
    </source>
</evidence>
<dbReference type="SUPFAM" id="SSF51905">
    <property type="entry name" value="FAD/NAD(P)-binding domain"/>
    <property type="match status" value="1"/>
</dbReference>
<proteinExistence type="predicted"/>
<keyword evidence="8" id="KW-1185">Reference proteome</keyword>
<name>A0ABU4T798_9PSEU</name>
<evidence type="ECO:0000259" key="5">
    <source>
        <dbReference type="Pfam" id="PF07992"/>
    </source>
</evidence>
<evidence type="ECO:0000256" key="1">
    <source>
        <dbReference type="ARBA" id="ARBA00001974"/>
    </source>
</evidence>
<dbReference type="Gene3D" id="3.50.50.60">
    <property type="entry name" value="FAD/NAD(P)-binding domain"/>
    <property type="match status" value="2"/>
</dbReference>
<gene>
    <name evidence="7" type="ORF">SK803_27665</name>
</gene>
<dbReference type="InterPro" id="IPR016156">
    <property type="entry name" value="FAD/NAD-linked_Rdtase_dimer_sf"/>
</dbReference>
<dbReference type="PRINTS" id="PR00469">
    <property type="entry name" value="PNDRDTASEII"/>
</dbReference>
<dbReference type="PANTHER" id="PTHR43557">
    <property type="entry name" value="APOPTOSIS-INDUCING FACTOR 1"/>
    <property type="match status" value="1"/>
</dbReference>
<comment type="caution">
    <text evidence="7">The sequence shown here is derived from an EMBL/GenBank/DDBJ whole genome shotgun (WGS) entry which is preliminary data.</text>
</comment>
<keyword evidence="3" id="KW-0274">FAD</keyword>
<comment type="cofactor">
    <cofactor evidence="1">
        <name>FAD</name>
        <dbReference type="ChEBI" id="CHEBI:57692"/>
    </cofactor>
</comment>
<protein>
    <submittedName>
        <fullName evidence="7">FAD-dependent oxidoreductase</fullName>
    </submittedName>
</protein>
<dbReference type="Pfam" id="PF14759">
    <property type="entry name" value="Reductase_C"/>
    <property type="match status" value="1"/>
</dbReference>